<dbReference type="InterPro" id="IPR036770">
    <property type="entry name" value="Ankyrin_rpt-contain_sf"/>
</dbReference>
<dbReference type="Pfam" id="PF00787">
    <property type="entry name" value="PX"/>
    <property type="match status" value="1"/>
</dbReference>
<dbReference type="PROSITE" id="PS50195">
    <property type="entry name" value="PX"/>
    <property type="match status" value="1"/>
</dbReference>
<dbReference type="PANTHER" id="PTHR24171:SF8">
    <property type="entry name" value="BRCA1-ASSOCIATED RING DOMAIN PROTEIN 1"/>
    <property type="match status" value="1"/>
</dbReference>
<dbReference type="PROSITE" id="PS50297">
    <property type="entry name" value="ANK_REP_REGION"/>
    <property type="match status" value="1"/>
</dbReference>
<dbReference type="InterPro" id="IPR002110">
    <property type="entry name" value="Ankyrin_rpt"/>
</dbReference>
<evidence type="ECO:0000256" key="3">
    <source>
        <dbReference type="PROSITE-ProRule" id="PRU00023"/>
    </source>
</evidence>
<feature type="domain" description="PX" evidence="5">
    <location>
        <begin position="1"/>
        <end position="117"/>
    </location>
</feature>
<dbReference type="GO" id="GO:0085020">
    <property type="term" value="P:protein K6-linked ubiquitination"/>
    <property type="evidence" value="ECO:0007669"/>
    <property type="project" value="TreeGrafter"/>
</dbReference>
<evidence type="ECO:0000259" key="5">
    <source>
        <dbReference type="PROSITE" id="PS50195"/>
    </source>
</evidence>
<evidence type="ECO:0000256" key="4">
    <source>
        <dbReference type="SAM" id="MobiDB-lite"/>
    </source>
</evidence>
<dbReference type="InterPro" id="IPR001683">
    <property type="entry name" value="PX_dom"/>
</dbReference>
<dbReference type="SMART" id="SM00248">
    <property type="entry name" value="ANK"/>
    <property type="match status" value="2"/>
</dbReference>
<dbReference type="AlphaFoldDB" id="A0A7S4B0N1"/>
<evidence type="ECO:0000256" key="1">
    <source>
        <dbReference type="ARBA" id="ARBA00022737"/>
    </source>
</evidence>
<dbReference type="Gene3D" id="3.30.1520.10">
    <property type="entry name" value="Phox-like domain"/>
    <property type="match status" value="1"/>
</dbReference>
<dbReference type="CDD" id="cd06093">
    <property type="entry name" value="PX_domain"/>
    <property type="match status" value="1"/>
</dbReference>
<feature type="region of interest" description="Disordered" evidence="4">
    <location>
        <begin position="174"/>
        <end position="206"/>
    </location>
</feature>
<feature type="compositionally biased region" description="Polar residues" evidence="4">
    <location>
        <begin position="194"/>
        <end position="206"/>
    </location>
</feature>
<dbReference type="SUPFAM" id="SSF48403">
    <property type="entry name" value="Ankyrin repeat"/>
    <property type="match status" value="1"/>
</dbReference>
<accession>A0A7S4B0N1</accession>
<evidence type="ECO:0000313" key="6">
    <source>
        <dbReference type="EMBL" id="CAE0749987.1"/>
    </source>
</evidence>
<organism evidence="6">
    <name type="scientific">Chrysotila carterae</name>
    <name type="common">Marine alga</name>
    <name type="synonym">Syracosphaera carterae</name>
    <dbReference type="NCBI Taxonomy" id="13221"/>
    <lineage>
        <taxon>Eukaryota</taxon>
        <taxon>Haptista</taxon>
        <taxon>Haptophyta</taxon>
        <taxon>Prymnesiophyceae</taxon>
        <taxon>Isochrysidales</taxon>
        <taxon>Isochrysidaceae</taxon>
        <taxon>Chrysotila</taxon>
    </lineage>
</organism>
<proteinExistence type="predicted"/>
<dbReference type="SUPFAM" id="SSF64268">
    <property type="entry name" value="PX domain"/>
    <property type="match status" value="1"/>
</dbReference>
<feature type="repeat" description="ANK" evidence="3">
    <location>
        <begin position="266"/>
        <end position="298"/>
    </location>
</feature>
<dbReference type="PROSITE" id="PS50088">
    <property type="entry name" value="ANK_REPEAT"/>
    <property type="match status" value="1"/>
</dbReference>
<feature type="compositionally biased region" description="Pro residues" evidence="4">
    <location>
        <begin position="177"/>
        <end position="189"/>
    </location>
</feature>
<evidence type="ECO:0000256" key="2">
    <source>
        <dbReference type="ARBA" id="ARBA00023043"/>
    </source>
</evidence>
<gene>
    <name evidence="6" type="ORF">PCAR00345_LOCUS2572</name>
</gene>
<sequence>MASSLLVRCTGYGEVAGHTLYAIVAQDETSNEQHETQHRFSEFIELHAALVPLLSPALPAAFPISKSMFGGESVKKERVSKLQDYLQKVVSLACPEPSDATTLPPPLRSFLGLPTAVDPERQASNAHSLTATSLGNCCVAGQPTSADNSTVSSAAAAFGVPSEEELAAGVLAALPPDAQPGPKAAPAPRPVRKTTPSQPPSSFATSSMADALPLASPGATSQFHQFTVARPADTNEAMREAIKSGDTSACLDLLRSRADPNYRDRQGNSPLHMACMFGRSEVVGALLEAGADQSQENSAGELPSRLASVSIRMKMEHFKQNGVFD</sequence>
<dbReference type="InterPro" id="IPR036871">
    <property type="entry name" value="PX_dom_sf"/>
</dbReference>
<dbReference type="Pfam" id="PF13637">
    <property type="entry name" value="Ank_4"/>
    <property type="match status" value="1"/>
</dbReference>
<dbReference type="GO" id="GO:0035091">
    <property type="term" value="F:phosphatidylinositol binding"/>
    <property type="evidence" value="ECO:0007669"/>
    <property type="project" value="InterPro"/>
</dbReference>
<keyword evidence="2 3" id="KW-0040">ANK repeat</keyword>
<dbReference type="Gene3D" id="1.25.40.20">
    <property type="entry name" value="Ankyrin repeat-containing domain"/>
    <property type="match status" value="1"/>
</dbReference>
<dbReference type="PANTHER" id="PTHR24171">
    <property type="entry name" value="ANKYRIN REPEAT DOMAIN-CONTAINING PROTEIN 39-RELATED"/>
    <property type="match status" value="1"/>
</dbReference>
<dbReference type="EMBL" id="HBIZ01004585">
    <property type="protein sequence ID" value="CAE0749987.1"/>
    <property type="molecule type" value="Transcribed_RNA"/>
</dbReference>
<protein>
    <recommendedName>
        <fullName evidence="5">PX domain-containing protein</fullName>
    </recommendedName>
</protein>
<keyword evidence="1" id="KW-0677">Repeat</keyword>
<name>A0A7S4B0N1_CHRCT</name>
<dbReference type="GO" id="GO:0004842">
    <property type="term" value="F:ubiquitin-protein transferase activity"/>
    <property type="evidence" value="ECO:0007669"/>
    <property type="project" value="TreeGrafter"/>
</dbReference>
<reference evidence="6" key="1">
    <citation type="submission" date="2021-01" db="EMBL/GenBank/DDBJ databases">
        <authorList>
            <person name="Corre E."/>
            <person name="Pelletier E."/>
            <person name="Niang G."/>
            <person name="Scheremetjew M."/>
            <person name="Finn R."/>
            <person name="Kale V."/>
            <person name="Holt S."/>
            <person name="Cochrane G."/>
            <person name="Meng A."/>
            <person name="Brown T."/>
            <person name="Cohen L."/>
        </authorList>
    </citation>
    <scope>NUCLEOTIDE SEQUENCE</scope>
    <source>
        <strain evidence="6">CCMP645</strain>
    </source>
</reference>